<reference evidence="1 2" key="1">
    <citation type="journal article" date="2019" name="Commun. Biol.">
        <title>The bagworm genome reveals a unique fibroin gene that provides high tensile strength.</title>
        <authorList>
            <person name="Kono N."/>
            <person name="Nakamura H."/>
            <person name="Ohtoshi R."/>
            <person name="Tomita M."/>
            <person name="Numata K."/>
            <person name="Arakawa K."/>
        </authorList>
    </citation>
    <scope>NUCLEOTIDE SEQUENCE [LARGE SCALE GENOMIC DNA]</scope>
</reference>
<proteinExistence type="predicted"/>
<evidence type="ECO:0000313" key="2">
    <source>
        <dbReference type="Proteomes" id="UP000299102"/>
    </source>
</evidence>
<comment type="caution">
    <text evidence="1">The sequence shown here is derived from an EMBL/GenBank/DDBJ whole genome shotgun (WGS) entry which is preliminary data.</text>
</comment>
<dbReference type="EMBL" id="BGZK01001486">
    <property type="protein sequence ID" value="GBP80867.1"/>
    <property type="molecule type" value="Genomic_DNA"/>
</dbReference>
<dbReference type="AlphaFoldDB" id="A0A4C1Z2N3"/>
<organism evidence="1 2">
    <name type="scientific">Eumeta variegata</name>
    <name type="common">Bagworm moth</name>
    <name type="synonym">Eumeta japonica</name>
    <dbReference type="NCBI Taxonomy" id="151549"/>
    <lineage>
        <taxon>Eukaryota</taxon>
        <taxon>Metazoa</taxon>
        <taxon>Ecdysozoa</taxon>
        <taxon>Arthropoda</taxon>
        <taxon>Hexapoda</taxon>
        <taxon>Insecta</taxon>
        <taxon>Pterygota</taxon>
        <taxon>Neoptera</taxon>
        <taxon>Endopterygota</taxon>
        <taxon>Lepidoptera</taxon>
        <taxon>Glossata</taxon>
        <taxon>Ditrysia</taxon>
        <taxon>Tineoidea</taxon>
        <taxon>Psychidae</taxon>
        <taxon>Oiketicinae</taxon>
        <taxon>Eumeta</taxon>
    </lineage>
</organism>
<gene>
    <name evidence="1" type="ORF">EVAR_54904_1</name>
</gene>
<keyword evidence="2" id="KW-1185">Reference proteome</keyword>
<accession>A0A4C1Z2N3</accession>
<dbReference type="Proteomes" id="UP000299102">
    <property type="component" value="Unassembled WGS sequence"/>
</dbReference>
<protein>
    <submittedName>
        <fullName evidence="1">Uncharacterized protein</fullName>
    </submittedName>
</protein>
<sequence length="158" mass="18462">MRVCVCLMRFPRGKRACKPRESRWSPPPMNTRNFKGVTNAVTIGYIMEVELGWGGESEMMDGDCATRTLTHSLDETPQRKLLAKYKIQTHAYILRDCGIHRWNCSIFVLQPRWARPLFWDLGYTYAFIRYPGDVKSFYLTLTAKEKRVKIRADHSELP</sequence>
<evidence type="ECO:0000313" key="1">
    <source>
        <dbReference type="EMBL" id="GBP80867.1"/>
    </source>
</evidence>
<name>A0A4C1Z2N3_EUMVA</name>